<dbReference type="Proteomes" id="UP001497525">
    <property type="component" value="Unassembled WGS sequence"/>
</dbReference>
<dbReference type="EMBL" id="CAXLJL010000091">
    <property type="protein sequence ID" value="CAL5131435.1"/>
    <property type="molecule type" value="Genomic_DNA"/>
</dbReference>
<organism evidence="1 2">
    <name type="scientific">Calicophoron daubneyi</name>
    <name type="common">Rumen fluke</name>
    <name type="synonym">Paramphistomum daubneyi</name>
    <dbReference type="NCBI Taxonomy" id="300641"/>
    <lineage>
        <taxon>Eukaryota</taxon>
        <taxon>Metazoa</taxon>
        <taxon>Spiralia</taxon>
        <taxon>Lophotrochozoa</taxon>
        <taxon>Platyhelminthes</taxon>
        <taxon>Trematoda</taxon>
        <taxon>Digenea</taxon>
        <taxon>Plagiorchiida</taxon>
        <taxon>Pronocephalata</taxon>
        <taxon>Paramphistomoidea</taxon>
        <taxon>Paramphistomidae</taxon>
        <taxon>Calicophoron</taxon>
    </lineage>
</organism>
<sequence>MSYAVITFEDDGKLCAVPTSWFIGGKVHLPPLTGRNLRGAIKQAIPKQDTWEGYSASLVVPAETYELASAIVQKLSTQDEESDTSPCRGIPQRRRPEQNAALVGWCPMTSQDTYPGKNSPTSCLSEIQVYGQLLLVCNAYILLPTSSETLTSNSSYPEASAVAMRKTCVGWFQNARDRSGGRAKRRYTFPKMPLLEQNKESMPLEIENERMSTPVLQP</sequence>
<proteinExistence type="predicted"/>
<comment type="caution">
    <text evidence="1">The sequence shown here is derived from an EMBL/GenBank/DDBJ whole genome shotgun (WGS) entry which is preliminary data.</text>
</comment>
<dbReference type="AlphaFoldDB" id="A0AAV2T2H7"/>
<protein>
    <submittedName>
        <fullName evidence="1">Uncharacterized protein</fullName>
    </submittedName>
</protein>
<accession>A0AAV2T2H7</accession>
<reference evidence="1" key="1">
    <citation type="submission" date="2024-06" db="EMBL/GenBank/DDBJ databases">
        <authorList>
            <person name="Liu X."/>
            <person name="Lenzi L."/>
            <person name="Haldenby T S."/>
            <person name="Uol C."/>
        </authorList>
    </citation>
    <scope>NUCLEOTIDE SEQUENCE</scope>
</reference>
<evidence type="ECO:0000313" key="1">
    <source>
        <dbReference type="EMBL" id="CAL5131435.1"/>
    </source>
</evidence>
<evidence type="ECO:0000313" key="2">
    <source>
        <dbReference type="Proteomes" id="UP001497525"/>
    </source>
</evidence>
<gene>
    <name evidence="1" type="ORF">CDAUBV1_LOCUS3848</name>
</gene>
<name>A0AAV2T2H7_CALDB</name>